<dbReference type="PANTHER" id="PTHR10742:SF414">
    <property type="entry name" value="CONTAINING AMINE OXIDASE, PUTATIVE (AFU_ORTHOLOGUE AFUA_3G12150)-RELATED"/>
    <property type="match status" value="1"/>
</dbReference>
<dbReference type="SUPFAM" id="SSF51905">
    <property type="entry name" value="FAD/NAD(P)-binding domain"/>
    <property type="match status" value="1"/>
</dbReference>
<evidence type="ECO:0000313" key="4">
    <source>
        <dbReference type="Proteomes" id="UP000799776"/>
    </source>
</evidence>
<keyword evidence="4" id="KW-1185">Reference proteome</keyword>
<dbReference type="InterPro" id="IPR002937">
    <property type="entry name" value="Amino_oxidase"/>
</dbReference>
<dbReference type="GO" id="GO:0003682">
    <property type="term" value="F:chromatin binding"/>
    <property type="evidence" value="ECO:0007669"/>
    <property type="project" value="TreeGrafter"/>
</dbReference>
<reference evidence="3" key="1">
    <citation type="journal article" date="2020" name="Stud. Mycol.">
        <title>101 Dothideomycetes genomes: a test case for predicting lifestyles and emergence of pathogens.</title>
        <authorList>
            <person name="Haridas S."/>
            <person name="Albert R."/>
            <person name="Binder M."/>
            <person name="Bloem J."/>
            <person name="Labutti K."/>
            <person name="Salamov A."/>
            <person name="Andreopoulos B."/>
            <person name="Baker S."/>
            <person name="Barry K."/>
            <person name="Bills G."/>
            <person name="Bluhm B."/>
            <person name="Cannon C."/>
            <person name="Castanera R."/>
            <person name="Culley D."/>
            <person name="Daum C."/>
            <person name="Ezra D."/>
            <person name="Gonzalez J."/>
            <person name="Henrissat B."/>
            <person name="Kuo A."/>
            <person name="Liang C."/>
            <person name="Lipzen A."/>
            <person name="Lutzoni F."/>
            <person name="Magnuson J."/>
            <person name="Mondo S."/>
            <person name="Nolan M."/>
            <person name="Ohm R."/>
            <person name="Pangilinan J."/>
            <person name="Park H.-J."/>
            <person name="Ramirez L."/>
            <person name="Alfaro M."/>
            <person name="Sun H."/>
            <person name="Tritt A."/>
            <person name="Yoshinaga Y."/>
            <person name="Zwiers L.-H."/>
            <person name="Turgeon B."/>
            <person name="Goodwin S."/>
            <person name="Spatafora J."/>
            <person name="Crous P."/>
            <person name="Grigoriev I."/>
        </authorList>
    </citation>
    <scope>NUCLEOTIDE SEQUENCE</scope>
    <source>
        <strain evidence="3">CBS 121410</strain>
    </source>
</reference>
<dbReference type="OrthoDB" id="5046242at2759"/>
<evidence type="ECO:0000313" key="3">
    <source>
        <dbReference type="EMBL" id="KAF2087316.1"/>
    </source>
</evidence>
<proteinExistence type="predicted"/>
<feature type="region of interest" description="Disordered" evidence="1">
    <location>
        <begin position="328"/>
        <end position="350"/>
    </location>
</feature>
<feature type="domain" description="Amine oxidase" evidence="2">
    <location>
        <begin position="21"/>
        <end position="509"/>
    </location>
</feature>
<dbReference type="GO" id="GO:0016491">
    <property type="term" value="F:oxidoreductase activity"/>
    <property type="evidence" value="ECO:0007669"/>
    <property type="project" value="InterPro"/>
</dbReference>
<comment type="caution">
    <text evidence="3">The sequence shown here is derived from an EMBL/GenBank/DDBJ whole genome shotgun (WGS) entry which is preliminary data.</text>
</comment>
<dbReference type="Pfam" id="PF01593">
    <property type="entry name" value="Amino_oxidase"/>
    <property type="match status" value="1"/>
</dbReference>
<accession>A0A9P4LYP4</accession>
<dbReference type="InterPro" id="IPR050281">
    <property type="entry name" value="Flavin_monoamine_oxidase"/>
</dbReference>
<dbReference type="Proteomes" id="UP000799776">
    <property type="component" value="Unassembled WGS sequence"/>
</dbReference>
<dbReference type="Gene3D" id="3.90.660.10">
    <property type="match status" value="1"/>
</dbReference>
<dbReference type="PANTHER" id="PTHR10742">
    <property type="entry name" value="FLAVIN MONOAMINE OXIDASE"/>
    <property type="match status" value="1"/>
</dbReference>
<organism evidence="3 4">
    <name type="scientific">Saccharata proteae CBS 121410</name>
    <dbReference type="NCBI Taxonomy" id="1314787"/>
    <lineage>
        <taxon>Eukaryota</taxon>
        <taxon>Fungi</taxon>
        <taxon>Dikarya</taxon>
        <taxon>Ascomycota</taxon>
        <taxon>Pezizomycotina</taxon>
        <taxon>Dothideomycetes</taxon>
        <taxon>Dothideomycetes incertae sedis</taxon>
        <taxon>Botryosphaeriales</taxon>
        <taxon>Saccharataceae</taxon>
        <taxon>Saccharata</taxon>
    </lineage>
</organism>
<dbReference type="SUPFAM" id="SSF54373">
    <property type="entry name" value="FAD-linked reductases, C-terminal domain"/>
    <property type="match status" value="1"/>
</dbReference>
<evidence type="ECO:0000259" key="2">
    <source>
        <dbReference type="Pfam" id="PF01593"/>
    </source>
</evidence>
<dbReference type="GO" id="GO:0006338">
    <property type="term" value="P:chromatin remodeling"/>
    <property type="evidence" value="ECO:0007669"/>
    <property type="project" value="TreeGrafter"/>
</dbReference>
<sequence>MLRRALPRGRKPHVCIVGAGVSGLRCADILLQAGIKVTILEARNRIGGRLCQATHCGNVVDLGPNWIHGTDDNPILDLAKETGTATHSWDGRQSIFDDKGEPISEEEAHDCSETVWTIIGQAMAYSKENSASIPADKSLRDFIKEKTQEKSRDFPELALNTRKQKLMLQVAEMWGAFVGSPLERQSLKFYWLEECIDGENLFVAGTYGKILAHIAAPTLKNADVRFGQQVSKIISSGEDQTSSVKVELSNGESLEFDEVVMTTPLGWLKRNKEAFIPPLPPRLSDAISNIGYGCLDKFYITFPSAFWDIPNSNTTAAPPPPALQNISNTTSNTAPLHQSPNAANGTTSDHHPGFTQWTCPTYADTNPEGWNQECVNMASLPAPHAHPTLLFYTFGPTSQSLAEVLRTQPADAADAAILAFFKPYYARLPNYASENPDCQPVGVLSTNWTNDEFAGYGSYCNFQVGVEAADADIETMRAGMPERRVWLAGEHTASFLALGTVTGAYWSGEGVGRLIVGAYGEGSE</sequence>
<dbReference type="EMBL" id="ML978720">
    <property type="protein sequence ID" value="KAF2087316.1"/>
    <property type="molecule type" value="Genomic_DNA"/>
</dbReference>
<gene>
    <name evidence="3" type="ORF">K490DRAFT_42184</name>
</gene>
<dbReference type="Gene3D" id="3.50.50.60">
    <property type="entry name" value="FAD/NAD(P)-binding domain"/>
    <property type="match status" value="1"/>
</dbReference>
<protein>
    <submittedName>
        <fullName evidence="3">FAD/NAD(P)-binding domain-containing protein</fullName>
    </submittedName>
</protein>
<dbReference type="InterPro" id="IPR036188">
    <property type="entry name" value="FAD/NAD-bd_sf"/>
</dbReference>
<dbReference type="AlphaFoldDB" id="A0A9P4LYP4"/>
<dbReference type="GO" id="GO:0050660">
    <property type="term" value="F:flavin adenine dinucleotide binding"/>
    <property type="evidence" value="ECO:0007669"/>
    <property type="project" value="TreeGrafter"/>
</dbReference>
<dbReference type="PRINTS" id="PR00419">
    <property type="entry name" value="ADXRDTASE"/>
</dbReference>
<feature type="compositionally biased region" description="Polar residues" evidence="1">
    <location>
        <begin position="328"/>
        <end position="347"/>
    </location>
</feature>
<name>A0A9P4LYP4_9PEZI</name>
<evidence type="ECO:0000256" key="1">
    <source>
        <dbReference type="SAM" id="MobiDB-lite"/>
    </source>
</evidence>